<dbReference type="OrthoDB" id="6118920at2759"/>
<keyword evidence="3" id="KW-1185">Reference proteome</keyword>
<dbReference type="SUPFAM" id="SSF52540">
    <property type="entry name" value="P-loop containing nucleoside triphosphate hydrolases"/>
    <property type="match status" value="1"/>
</dbReference>
<dbReference type="EMBL" id="MU158035">
    <property type="protein sequence ID" value="KAF9521528.1"/>
    <property type="molecule type" value="Genomic_DNA"/>
</dbReference>
<organism evidence="2 3">
    <name type="scientific">Crepidotus variabilis</name>
    <dbReference type="NCBI Taxonomy" id="179855"/>
    <lineage>
        <taxon>Eukaryota</taxon>
        <taxon>Fungi</taxon>
        <taxon>Dikarya</taxon>
        <taxon>Basidiomycota</taxon>
        <taxon>Agaricomycotina</taxon>
        <taxon>Agaricomycetes</taxon>
        <taxon>Agaricomycetidae</taxon>
        <taxon>Agaricales</taxon>
        <taxon>Agaricineae</taxon>
        <taxon>Crepidotaceae</taxon>
        <taxon>Crepidotus</taxon>
    </lineage>
</organism>
<dbReference type="InterPro" id="IPR038727">
    <property type="entry name" value="NadR/Ttd14_AAA_dom"/>
</dbReference>
<evidence type="ECO:0000313" key="2">
    <source>
        <dbReference type="EMBL" id="KAF9521528.1"/>
    </source>
</evidence>
<gene>
    <name evidence="2" type="ORF">CPB83DRAFT_823523</name>
</gene>
<evidence type="ECO:0000313" key="3">
    <source>
        <dbReference type="Proteomes" id="UP000807306"/>
    </source>
</evidence>
<name>A0A9P6E2X2_9AGAR</name>
<feature type="domain" description="NadR/Ttd14 AAA" evidence="1">
    <location>
        <begin position="11"/>
        <end position="177"/>
    </location>
</feature>
<dbReference type="InterPro" id="IPR027417">
    <property type="entry name" value="P-loop_NTPase"/>
</dbReference>
<dbReference type="AlphaFoldDB" id="A0A9P6E2X2"/>
<reference evidence="2" key="1">
    <citation type="submission" date="2020-11" db="EMBL/GenBank/DDBJ databases">
        <authorList>
            <consortium name="DOE Joint Genome Institute"/>
            <person name="Ahrendt S."/>
            <person name="Riley R."/>
            <person name="Andreopoulos W."/>
            <person name="Labutti K."/>
            <person name="Pangilinan J."/>
            <person name="Ruiz-Duenas F.J."/>
            <person name="Barrasa J.M."/>
            <person name="Sanchez-Garcia M."/>
            <person name="Camarero S."/>
            <person name="Miyauchi S."/>
            <person name="Serrano A."/>
            <person name="Linde D."/>
            <person name="Babiker R."/>
            <person name="Drula E."/>
            <person name="Ayuso-Fernandez I."/>
            <person name="Pacheco R."/>
            <person name="Padilla G."/>
            <person name="Ferreira P."/>
            <person name="Barriuso J."/>
            <person name="Kellner H."/>
            <person name="Castanera R."/>
            <person name="Alfaro M."/>
            <person name="Ramirez L."/>
            <person name="Pisabarro A.G."/>
            <person name="Kuo A."/>
            <person name="Tritt A."/>
            <person name="Lipzen A."/>
            <person name="He G."/>
            <person name="Yan M."/>
            <person name="Ng V."/>
            <person name="Cullen D."/>
            <person name="Martin F."/>
            <person name="Rosso M.-N."/>
            <person name="Henrissat B."/>
            <person name="Hibbett D."/>
            <person name="Martinez A.T."/>
            <person name="Grigoriev I.V."/>
        </authorList>
    </citation>
    <scope>NUCLEOTIDE SEQUENCE</scope>
    <source>
        <strain evidence="2">CBS 506.95</strain>
    </source>
</reference>
<sequence>MPLLPERKISFYIIGPSSSGKTTLCEALSKRLGIHDGAFVREVARTVMKEKGYSRDTIGSLQMQKDIMEAHFVQESSLDNSGFKIRVCDRSAIDAVVYAILTANSVKVGEERQQALTESPGFQEALNRYSDQRSIVLLLKPVPGWLVDDGVRSLEEQDQCLRVFKKLLADLKLFYFEVGEEMKFIEERINFAMGLAKL</sequence>
<dbReference type="Proteomes" id="UP000807306">
    <property type="component" value="Unassembled WGS sequence"/>
</dbReference>
<accession>A0A9P6E2X2</accession>
<comment type="caution">
    <text evidence="2">The sequence shown here is derived from an EMBL/GenBank/DDBJ whole genome shotgun (WGS) entry which is preliminary data.</text>
</comment>
<evidence type="ECO:0000259" key="1">
    <source>
        <dbReference type="Pfam" id="PF13521"/>
    </source>
</evidence>
<protein>
    <submittedName>
        <fullName evidence="2">AAA domain-containing protein</fullName>
    </submittedName>
</protein>
<dbReference type="Pfam" id="PF13521">
    <property type="entry name" value="AAA_28"/>
    <property type="match status" value="1"/>
</dbReference>
<dbReference type="Gene3D" id="3.40.50.300">
    <property type="entry name" value="P-loop containing nucleotide triphosphate hydrolases"/>
    <property type="match status" value="1"/>
</dbReference>
<proteinExistence type="predicted"/>